<keyword evidence="1" id="KW-1133">Transmembrane helix</keyword>
<keyword evidence="1" id="KW-0812">Transmembrane</keyword>
<feature type="transmembrane region" description="Helical" evidence="1">
    <location>
        <begin position="49"/>
        <end position="73"/>
    </location>
</feature>
<name>A0A1F5NNG5_9BACT</name>
<gene>
    <name evidence="2" type="ORF">A2751_04505</name>
</gene>
<keyword evidence="1" id="KW-0472">Membrane</keyword>
<accession>A0A1F5NNG5</accession>
<feature type="transmembrane region" description="Helical" evidence="1">
    <location>
        <begin position="93"/>
        <end position="113"/>
    </location>
</feature>
<reference evidence="2 3" key="1">
    <citation type="journal article" date="2016" name="Nat. Commun.">
        <title>Thousands of microbial genomes shed light on interconnected biogeochemical processes in an aquifer system.</title>
        <authorList>
            <person name="Anantharaman K."/>
            <person name="Brown C.T."/>
            <person name="Hug L.A."/>
            <person name="Sharon I."/>
            <person name="Castelle C.J."/>
            <person name="Probst A.J."/>
            <person name="Thomas B.C."/>
            <person name="Singh A."/>
            <person name="Wilkins M.J."/>
            <person name="Karaoz U."/>
            <person name="Brodie E.L."/>
            <person name="Williams K.H."/>
            <person name="Hubbard S.S."/>
            <person name="Banfield J.F."/>
        </authorList>
    </citation>
    <scope>NUCLEOTIDE SEQUENCE [LARGE SCALE GENOMIC DNA]</scope>
</reference>
<dbReference type="STRING" id="1817824.A2751_04505"/>
<protein>
    <submittedName>
        <fullName evidence="2">Uncharacterized protein</fullName>
    </submittedName>
</protein>
<evidence type="ECO:0000313" key="2">
    <source>
        <dbReference type="EMBL" id="OGE79225.1"/>
    </source>
</evidence>
<sequence>MKQIAFGLQDWLYLGRSFWKLVLALLGLDVLVFAVFVTTDPSELAMKAVICVATYSIVGFFYDVGLIFTYGIATLFLCTRHILIQNRGYDPAFELFSLASLMFLGILVVYGVTKFSRENKIHRSQTASAILGMFAALAGAMRFWSGM</sequence>
<organism evidence="2 3">
    <name type="scientific">Candidatus Doudnabacteria bacterium RIFCSPHIGHO2_01_FULL_46_14</name>
    <dbReference type="NCBI Taxonomy" id="1817824"/>
    <lineage>
        <taxon>Bacteria</taxon>
        <taxon>Candidatus Doudnaibacteriota</taxon>
    </lineage>
</organism>
<evidence type="ECO:0000256" key="1">
    <source>
        <dbReference type="SAM" id="Phobius"/>
    </source>
</evidence>
<dbReference type="EMBL" id="MFEK01000006">
    <property type="protein sequence ID" value="OGE79225.1"/>
    <property type="molecule type" value="Genomic_DNA"/>
</dbReference>
<comment type="caution">
    <text evidence="2">The sequence shown here is derived from an EMBL/GenBank/DDBJ whole genome shotgun (WGS) entry which is preliminary data.</text>
</comment>
<dbReference type="Proteomes" id="UP000176864">
    <property type="component" value="Unassembled WGS sequence"/>
</dbReference>
<dbReference type="AlphaFoldDB" id="A0A1F5NNG5"/>
<proteinExistence type="predicted"/>
<feature type="transmembrane region" description="Helical" evidence="1">
    <location>
        <begin position="125"/>
        <end position="144"/>
    </location>
</feature>
<feature type="transmembrane region" description="Helical" evidence="1">
    <location>
        <begin position="18"/>
        <end position="37"/>
    </location>
</feature>
<evidence type="ECO:0000313" key="3">
    <source>
        <dbReference type="Proteomes" id="UP000176864"/>
    </source>
</evidence>